<keyword evidence="1" id="KW-1185">Reference proteome</keyword>
<dbReference type="Proteomes" id="UP000050640">
    <property type="component" value="Unplaced"/>
</dbReference>
<dbReference type="AlphaFoldDB" id="A0A0R3RZS2"/>
<accession>A0A0R3RZS2</accession>
<proteinExistence type="predicted"/>
<evidence type="ECO:0000313" key="2">
    <source>
        <dbReference type="WBParaSite" id="EEL_0000784001-mRNA-1"/>
    </source>
</evidence>
<organism evidence="1 2">
    <name type="scientific">Elaeophora elaphi</name>
    <dbReference type="NCBI Taxonomy" id="1147741"/>
    <lineage>
        <taxon>Eukaryota</taxon>
        <taxon>Metazoa</taxon>
        <taxon>Ecdysozoa</taxon>
        <taxon>Nematoda</taxon>
        <taxon>Chromadorea</taxon>
        <taxon>Rhabditida</taxon>
        <taxon>Spirurina</taxon>
        <taxon>Spiruromorpha</taxon>
        <taxon>Filarioidea</taxon>
        <taxon>Onchocercidae</taxon>
        <taxon>Elaeophora</taxon>
    </lineage>
</organism>
<protein>
    <submittedName>
        <fullName evidence="2">SH2 domain-containing protein</fullName>
    </submittedName>
</protein>
<name>A0A0R3RZS2_9BILA</name>
<dbReference type="STRING" id="1147741.A0A0R3RZS2"/>
<reference evidence="2" key="1">
    <citation type="submission" date="2017-02" db="UniProtKB">
        <authorList>
            <consortium name="WormBaseParasite"/>
        </authorList>
    </citation>
    <scope>IDENTIFICATION</scope>
</reference>
<evidence type="ECO:0000313" key="1">
    <source>
        <dbReference type="Proteomes" id="UP000050640"/>
    </source>
</evidence>
<sequence>MFIFLVLNFSAPFELKGVIVKLENHWFTISVILSAVELDSFEASSAIASVKLENNALSEVLKLGSWVLLRVSGKKIYQIVRECSEVLPTYVYKDRVLLKTNICFQEKEQEGYGCWVWSPELGRIAAVCHERYTPKQNYVALVSRKPAKYDLIIEYDWMLTKYIEEPSLNVQFDVIFQRHRVCRGRKDSVNLKELEVNCGDSEHNYSESIVDDEQLFFGNSEAGKRENSTSNNIYPIIMKVVSNPNVRLAMQKYRPKELLSMCEALSLKFSKLFIGNFV</sequence>
<dbReference type="WBParaSite" id="EEL_0000784001-mRNA-1">
    <property type="protein sequence ID" value="EEL_0000784001-mRNA-1"/>
    <property type="gene ID" value="EEL_0000784001"/>
</dbReference>